<organism evidence="7 8">
    <name type="scientific">Pseudoroseicyclus tamaricis</name>
    <dbReference type="NCBI Taxonomy" id="2705421"/>
    <lineage>
        <taxon>Bacteria</taxon>
        <taxon>Pseudomonadati</taxon>
        <taxon>Pseudomonadota</taxon>
        <taxon>Alphaproteobacteria</taxon>
        <taxon>Rhodobacterales</taxon>
        <taxon>Paracoccaceae</taxon>
        <taxon>Pseudoroseicyclus</taxon>
    </lineage>
</organism>
<dbReference type="InterPro" id="IPR051459">
    <property type="entry name" value="Cytochrome_c-type_DH"/>
</dbReference>
<comment type="caution">
    <text evidence="7">The sequence shown here is derived from an EMBL/GenBank/DDBJ whole genome shotgun (WGS) entry which is preliminary data.</text>
</comment>
<dbReference type="PANTHER" id="PTHR35008">
    <property type="entry name" value="BLL4482 PROTEIN-RELATED"/>
    <property type="match status" value="1"/>
</dbReference>
<dbReference type="RefSeq" id="WP_163892652.1">
    <property type="nucleotide sequence ID" value="NZ_JAAFYS010000002.1"/>
</dbReference>
<dbReference type="GO" id="GO:0046872">
    <property type="term" value="F:metal ion binding"/>
    <property type="evidence" value="ECO:0007669"/>
    <property type="project" value="UniProtKB-KW"/>
</dbReference>
<dbReference type="EMBL" id="JAAGAB010000002">
    <property type="protein sequence ID" value="NDV01194.1"/>
    <property type="molecule type" value="Genomic_DNA"/>
</dbReference>
<dbReference type="PANTHER" id="PTHR35008:SF8">
    <property type="entry name" value="ALCOHOL DEHYDROGENASE CYTOCHROME C SUBUNIT"/>
    <property type="match status" value="1"/>
</dbReference>
<dbReference type="SUPFAM" id="SSF46626">
    <property type="entry name" value="Cytochrome c"/>
    <property type="match status" value="1"/>
</dbReference>
<evidence type="ECO:0000256" key="3">
    <source>
        <dbReference type="ARBA" id="ARBA00023004"/>
    </source>
</evidence>
<dbReference type="InterPro" id="IPR036909">
    <property type="entry name" value="Cyt_c-like_dom_sf"/>
</dbReference>
<feature type="chain" id="PRO_5025361696" evidence="5">
    <location>
        <begin position="21"/>
        <end position="176"/>
    </location>
</feature>
<evidence type="ECO:0000256" key="5">
    <source>
        <dbReference type="SAM" id="SignalP"/>
    </source>
</evidence>
<keyword evidence="1 4" id="KW-0349">Heme</keyword>
<dbReference type="AlphaFoldDB" id="A0A6B2JY37"/>
<reference evidence="7 8" key="1">
    <citation type="submission" date="2020-02" db="EMBL/GenBank/DDBJ databases">
        <title>Pseudoroseicyclus tamarix, sp. nov., isolated from offshore sediment of a Tamarix chinensis forest.</title>
        <authorList>
            <person name="Gai Y."/>
        </authorList>
    </citation>
    <scope>NUCLEOTIDE SEQUENCE [LARGE SCALE GENOMIC DNA]</scope>
    <source>
        <strain evidence="7 8">CLL3-39</strain>
    </source>
</reference>
<evidence type="ECO:0000256" key="2">
    <source>
        <dbReference type="ARBA" id="ARBA00022723"/>
    </source>
</evidence>
<dbReference type="Pfam" id="PF13442">
    <property type="entry name" value="Cytochrome_CBB3"/>
    <property type="match status" value="1"/>
</dbReference>
<protein>
    <submittedName>
        <fullName evidence="7">Cytochrome c</fullName>
    </submittedName>
</protein>
<feature type="domain" description="Cytochrome c" evidence="6">
    <location>
        <begin position="70"/>
        <end position="149"/>
    </location>
</feature>
<dbReference type="Gene3D" id="1.10.760.10">
    <property type="entry name" value="Cytochrome c-like domain"/>
    <property type="match status" value="1"/>
</dbReference>
<evidence type="ECO:0000313" key="8">
    <source>
        <dbReference type="Proteomes" id="UP000474757"/>
    </source>
</evidence>
<evidence type="ECO:0000256" key="1">
    <source>
        <dbReference type="ARBA" id="ARBA00022617"/>
    </source>
</evidence>
<proteinExistence type="predicted"/>
<keyword evidence="3 4" id="KW-0408">Iron</keyword>
<keyword evidence="5" id="KW-0732">Signal</keyword>
<evidence type="ECO:0000259" key="6">
    <source>
        <dbReference type="PROSITE" id="PS51007"/>
    </source>
</evidence>
<dbReference type="PROSITE" id="PS51007">
    <property type="entry name" value="CYTC"/>
    <property type="match status" value="1"/>
</dbReference>
<accession>A0A6B2JY37</accession>
<gene>
    <name evidence="7" type="ORF">GZA08_09470</name>
</gene>
<dbReference type="GO" id="GO:0020037">
    <property type="term" value="F:heme binding"/>
    <property type="evidence" value="ECO:0007669"/>
    <property type="project" value="InterPro"/>
</dbReference>
<dbReference type="InterPro" id="IPR009056">
    <property type="entry name" value="Cyt_c-like_dom"/>
</dbReference>
<sequence length="176" mass="18939">MTKRNRRVAAAITAATIVMTAGGSGWAFSEMTDEERAAIEAAQEAARAEADAGEEEATEMTIWDGIYTEEQALAGRSIYGQSCNACHGVRGRGTPGGPGIIGNVLDDKYFDVPLSAYYDYIHYQMPKGQPNSLTSEQYADVTAFVLSLHGAPAGDMELPADYDVLDTIIITHKPEE</sequence>
<dbReference type="Proteomes" id="UP000474757">
    <property type="component" value="Unassembled WGS sequence"/>
</dbReference>
<name>A0A6B2JY37_9RHOB</name>
<dbReference type="GO" id="GO:0009055">
    <property type="term" value="F:electron transfer activity"/>
    <property type="evidence" value="ECO:0007669"/>
    <property type="project" value="InterPro"/>
</dbReference>
<keyword evidence="8" id="KW-1185">Reference proteome</keyword>
<feature type="signal peptide" evidence="5">
    <location>
        <begin position="1"/>
        <end position="20"/>
    </location>
</feature>
<keyword evidence="2 4" id="KW-0479">Metal-binding</keyword>
<evidence type="ECO:0000313" key="7">
    <source>
        <dbReference type="EMBL" id="NDV01194.1"/>
    </source>
</evidence>
<evidence type="ECO:0000256" key="4">
    <source>
        <dbReference type="PROSITE-ProRule" id="PRU00433"/>
    </source>
</evidence>